<organism evidence="1 2">
    <name type="scientific">Caerostris extrusa</name>
    <name type="common">Bark spider</name>
    <name type="synonym">Caerostris bankana</name>
    <dbReference type="NCBI Taxonomy" id="172846"/>
    <lineage>
        <taxon>Eukaryota</taxon>
        <taxon>Metazoa</taxon>
        <taxon>Ecdysozoa</taxon>
        <taxon>Arthropoda</taxon>
        <taxon>Chelicerata</taxon>
        <taxon>Arachnida</taxon>
        <taxon>Araneae</taxon>
        <taxon>Araneomorphae</taxon>
        <taxon>Entelegynae</taxon>
        <taxon>Araneoidea</taxon>
        <taxon>Araneidae</taxon>
        <taxon>Caerostris</taxon>
    </lineage>
</organism>
<proteinExistence type="predicted"/>
<gene>
    <name evidence="1" type="ORF">CEXT_282001</name>
</gene>
<dbReference type="Proteomes" id="UP001054945">
    <property type="component" value="Unassembled WGS sequence"/>
</dbReference>
<protein>
    <submittedName>
        <fullName evidence="1">Uncharacterized protein</fullName>
    </submittedName>
</protein>
<evidence type="ECO:0000313" key="2">
    <source>
        <dbReference type="Proteomes" id="UP001054945"/>
    </source>
</evidence>
<evidence type="ECO:0000313" key="1">
    <source>
        <dbReference type="EMBL" id="GIX75912.1"/>
    </source>
</evidence>
<dbReference type="EMBL" id="BPLR01020209">
    <property type="protein sequence ID" value="GIX75912.1"/>
    <property type="molecule type" value="Genomic_DNA"/>
</dbReference>
<reference evidence="1 2" key="1">
    <citation type="submission" date="2021-06" db="EMBL/GenBank/DDBJ databases">
        <title>Caerostris extrusa draft genome.</title>
        <authorList>
            <person name="Kono N."/>
            <person name="Arakawa K."/>
        </authorList>
    </citation>
    <scope>NUCLEOTIDE SEQUENCE [LARGE SCALE GENOMIC DNA]</scope>
</reference>
<keyword evidence="2" id="KW-1185">Reference proteome</keyword>
<accession>A0AAV4MX29</accession>
<sequence>MYSVQNVFCASRHVVKLTRNPGLFRFGRIPSHKGFEAKCRFQLRDGFVLCSRSFWGSNSVLRDMLLSSQGTRGCSVLKEYPPIRDSKQNVDFNSETGLFCAAGKYVFLDLNCFYIDLKRSKVTALSPLFGEVTSAVVFQIFSNEGFSYLTISSANTESPAAHNEFIN</sequence>
<comment type="caution">
    <text evidence="1">The sequence shown here is derived from an EMBL/GenBank/DDBJ whole genome shotgun (WGS) entry which is preliminary data.</text>
</comment>
<name>A0AAV4MX29_CAEEX</name>
<dbReference type="AlphaFoldDB" id="A0AAV4MX29"/>